<protein>
    <submittedName>
        <fullName evidence="1">Uncharacterized protein</fullName>
    </submittedName>
</protein>
<keyword evidence="2" id="KW-1185">Reference proteome</keyword>
<reference evidence="2" key="1">
    <citation type="submission" date="2016-11" db="EMBL/GenBank/DDBJ databases">
        <authorList>
            <person name="Xavier A.S."/>
            <person name="Silva F.P."/>
            <person name="Vidigal P.M.P."/>
            <person name="Lima T.T.M."/>
            <person name="Souza F.O."/>
            <person name="Alfenas-Zerbini P."/>
        </authorList>
    </citation>
    <scope>NUCLEOTIDE SEQUENCE [LARGE SCALE GENOMIC DNA]</scope>
</reference>
<organism evidence="1 2">
    <name type="scientific">Ralstonia phage phiAp1</name>
    <dbReference type="NCBI Taxonomy" id="2783867"/>
    <lineage>
        <taxon>Viruses</taxon>
        <taxon>Duplodnaviria</taxon>
        <taxon>Heunggongvirae</taxon>
        <taxon>Uroviricota</taxon>
        <taxon>Caudoviricetes</taxon>
        <taxon>Autographivirales</taxon>
        <taxon>Autoscriptoviridae</taxon>
        <taxon>Ayakvirus</taxon>
        <taxon>Ayakvirus Ap1</taxon>
    </lineage>
</organism>
<proteinExistence type="predicted"/>
<accession>A0A1L7DS23</accession>
<gene>
    <name evidence="1" type="ORF">phiAp1_08</name>
</gene>
<dbReference type="EMBL" id="KY117485">
    <property type="protein sequence ID" value="APU03149.1"/>
    <property type="molecule type" value="Genomic_DNA"/>
</dbReference>
<name>A0A1L7DS23_9CAUD</name>
<dbReference type="Proteomes" id="UP000221958">
    <property type="component" value="Segment"/>
</dbReference>
<evidence type="ECO:0000313" key="1">
    <source>
        <dbReference type="EMBL" id="APU03149.1"/>
    </source>
</evidence>
<evidence type="ECO:0000313" key="2">
    <source>
        <dbReference type="Proteomes" id="UP000221958"/>
    </source>
</evidence>
<sequence>MITVNVGLWTDGGPVMGLTARTACRVLDENGFTVLKSRMATDTESGEPTLIAVLLDDIMDGTARSRLYKVAEELIQDCIAFAVNFGDPCHFAGALVGPRASKWGRFDPLKFSTWEGKPVETVGVAFKEAA</sequence>